<keyword evidence="1" id="KW-0472">Membrane</keyword>
<dbReference type="Proteomes" id="UP001064206">
    <property type="component" value="Chromosome"/>
</dbReference>
<gene>
    <name evidence="2" type="ORF">N2J37_09885</name>
</gene>
<keyword evidence="1" id="KW-1133">Transmembrane helix</keyword>
<dbReference type="EMBL" id="CP104450">
    <property type="protein sequence ID" value="UXE40015.1"/>
    <property type="molecule type" value="Genomic_DNA"/>
</dbReference>
<reference evidence="2" key="1">
    <citation type="submission" date="2022-09" db="EMBL/GenBank/DDBJ databases">
        <title>Multidrug resistance Raoultella ornithinolytica Strain MQB_Silv_108.</title>
        <authorList>
            <person name="Quintela-Baluja M."/>
        </authorList>
    </citation>
    <scope>NUCLEOTIDE SEQUENCE</scope>
    <source>
        <strain evidence="2">MQB_Silv_108</strain>
    </source>
</reference>
<evidence type="ECO:0000313" key="3">
    <source>
        <dbReference type="Proteomes" id="UP001064206"/>
    </source>
</evidence>
<evidence type="ECO:0000313" key="2">
    <source>
        <dbReference type="EMBL" id="UXE40015.1"/>
    </source>
</evidence>
<name>A0A9Q9N033_RAOOR</name>
<organism evidence="2 3">
    <name type="scientific">Raoultella ornithinolytica</name>
    <name type="common">Klebsiella ornithinolytica</name>
    <dbReference type="NCBI Taxonomy" id="54291"/>
    <lineage>
        <taxon>Bacteria</taxon>
        <taxon>Pseudomonadati</taxon>
        <taxon>Pseudomonadota</taxon>
        <taxon>Gammaproteobacteria</taxon>
        <taxon>Enterobacterales</taxon>
        <taxon>Enterobacteriaceae</taxon>
        <taxon>Klebsiella/Raoultella group</taxon>
        <taxon>Raoultella</taxon>
    </lineage>
</organism>
<sequence>MDFDPDHYSKYTLRRFAALFDVICWVLIAVVTAGICMFIEWWVA</sequence>
<protein>
    <submittedName>
        <fullName evidence="2">Uncharacterized protein</fullName>
    </submittedName>
</protein>
<evidence type="ECO:0000256" key="1">
    <source>
        <dbReference type="SAM" id="Phobius"/>
    </source>
</evidence>
<dbReference type="RefSeq" id="WP_260990672.1">
    <property type="nucleotide sequence ID" value="NZ_CP104450.1"/>
</dbReference>
<accession>A0A9Q9N033</accession>
<proteinExistence type="predicted"/>
<dbReference type="AlphaFoldDB" id="A0A9Q9N033"/>
<keyword evidence="1" id="KW-0812">Transmembrane</keyword>
<feature type="transmembrane region" description="Helical" evidence="1">
    <location>
        <begin position="16"/>
        <end position="43"/>
    </location>
</feature>